<keyword evidence="3" id="KW-1185">Reference proteome</keyword>
<evidence type="ECO:0000256" key="1">
    <source>
        <dbReference type="SAM" id="MobiDB-lite"/>
    </source>
</evidence>
<sequence>MTRLLVPVQLDVLVVRDEHERWATTAMTQPVAGAGGPRRQRLAPEPFTELADGRPPGAHLHWAVPDALTRAGRDAVEPVFPVLPDRWLVVRLSGPATAPTRTVRTWLLPPGSGSGLPGPGPGLPDLPDIELPDLTPPITALGPGDPAWTAAYDNVLGRFALYDDLLDVGRAAQSIAYLVCGWYGRAGADPLTGADEARFWTLLEEFGWSLDPRSSGADPVPTSCLFHGSGVAIGWPQPRWPGGGDLGAEAEARPVPAEVVVAVGDTTAAAVATLALTAEDGTEGGRRDRDEASGVPGGPLVHRLTETALLSAPDRLDLPDWPARLDAALHRARFGHRPGRPVTEVVWQPSPPSAPVVDSPGPGGPGLPGPVPIPAPHGRLVEVRRPGPRTWHAKDPVVVLQGAGRGFRHGGDGRYTPTGHLVCRTTVTVLGVGIPPKLGLGAEALPDDPLAGLPVPAPDCANLLVELAATDPGSAPDLASAPPGRPSLLAAARARLWLLRDPDALPSGGLTGVTVVGALPSPLALTPPGRPWAPFRLDWSLGYVPSPGGVHDWTLDDLDFVPAGAAPAGKPTRLLTGSTVLTAHAATMAEQNTPLDLLSGSLADLAARLRGDPLEPVVRERGSPVADPPAPARVSMRFTDGAGGTAEAVDGTAPIAGYLLASPLDGSVELFDADGGGLGRLRPDPVAGTVWEAEPGTAAQVGGGPDRDVPNTVLAAVADRVLAADRGLRALPAHLRTLPALEALRRVLDVTRMTVDEVGAAGTEHLGLLLGHPVAVVRARLAIEVEDPRRPPALAVTALPVRLGVLGHLQDGLLGAFVADEHGRLLVVDPAVADLAGDGDTLPAYVNPSGTFTVQPGSPVMLTLLMVPGSRVHVTTGLLPRKAVTLERSWTAPALARISPTVRRGPVLRDPAVTRLPVPGRVRGSWSWHRRADPWTWIGDEVVPATAEALPPTGPLEASDGWLRLNRGPDPDYGALPLDVTCVRTVLIDGVRTVVAVGVDNADGSHVRVPVTQAAGLLEVRRLGLRARRPSGPPVPVRVIRRADGSRSLRAVEDGVDALLALPECRDG</sequence>
<gene>
    <name evidence="2" type="ORF">DLJ58_32365</name>
</gene>
<name>A0A3N9WL86_9ACTN</name>
<accession>A0A3N9WL86</accession>
<comment type="caution">
    <text evidence="2">The sequence shown here is derived from an EMBL/GenBank/DDBJ whole genome shotgun (WGS) entry which is preliminary data.</text>
</comment>
<organism evidence="2 3">
    <name type="scientific">Micromonospora arida</name>
    <dbReference type="NCBI Taxonomy" id="2203715"/>
    <lineage>
        <taxon>Bacteria</taxon>
        <taxon>Bacillati</taxon>
        <taxon>Actinomycetota</taxon>
        <taxon>Actinomycetes</taxon>
        <taxon>Micromonosporales</taxon>
        <taxon>Micromonosporaceae</taxon>
        <taxon>Micromonospora</taxon>
    </lineage>
</organism>
<protein>
    <submittedName>
        <fullName evidence="2">Uncharacterized protein</fullName>
    </submittedName>
</protein>
<dbReference type="RefSeq" id="WP_124862538.1">
    <property type="nucleotide sequence ID" value="NZ_QGSY01000330.1"/>
</dbReference>
<evidence type="ECO:0000313" key="2">
    <source>
        <dbReference type="EMBL" id="RQX01621.1"/>
    </source>
</evidence>
<feature type="compositionally biased region" description="Basic and acidic residues" evidence="1">
    <location>
        <begin position="283"/>
        <end position="292"/>
    </location>
</feature>
<dbReference type="Proteomes" id="UP000266889">
    <property type="component" value="Unassembled WGS sequence"/>
</dbReference>
<dbReference type="OrthoDB" id="6091628at2"/>
<feature type="region of interest" description="Disordered" evidence="1">
    <location>
        <begin position="350"/>
        <end position="369"/>
    </location>
</feature>
<dbReference type="EMBL" id="QGSY01000330">
    <property type="protein sequence ID" value="RQX01621.1"/>
    <property type="molecule type" value="Genomic_DNA"/>
</dbReference>
<reference evidence="2 3" key="1">
    <citation type="submission" date="2018-05" db="EMBL/GenBank/DDBJ databases">
        <title>Micromonospora from Atacama Desert.</title>
        <authorList>
            <person name="Carro L."/>
            <person name="Goodfellow M."/>
            <person name="Klenk H.-P."/>
        </authorList>
    </citation>
    <scope>NUCLEOTIDE SEQUENCE [LARGE SCALE GENOMIC DNA]</scope>
    <source>
        <strain evidence="2 3">LB32</strain>
    </source>
</reference>
<proteinExistence type="predicted"/>
<dbReference type="AlphaFoldDB" id="A0A3N9WL86"/>
<evidence type="ECO:0000313" key="3">
    <source>
        <dbReference type="Proteomes" id="UP000266889"/>
    </source>
</evidence>
<feature type="region of interest" description="Disordered" evidence="1">
    <location>
        <begin position="279"/>
        <end position="300"/>
    </location>
</feature>